<dbReference type="InterPro" id="IPR036860">
    <property type="entry name" value="SH2_dom_sf"/>
</dbReference>
<dbReference type="Gene3D" id="3.30.505.10">
    <property type="entry name" value="SH2 domain"/>
    <property type="match status" value="1"/>
</dbReference>
<proteinExistence type="predicted"/>
<dbReference type="Pfam" id="PF13920">
    <property type="entry name" value="zf-C3HC4_3"/>
    <property type="match status" value="1"/>
</dbReference>
<evidence type="ECO:0000313" key="10">
    <source>
        <dbReference type="Proteomes" id="UP001445076"/>
    </source>
</evidence>
<keyword evidence="6" id="KW-0833">Ubl conjugation pathway</keyword>
<dbReference type="FunFam" id="3.30.505.10:FF:000007">
    <property type="entry name" value="E3 ubiquitin-protein ligase CBL"/>
    <property type="match status" value="1"/>
</dbReference>
<dbReference type="GO" id="GO:0017124">
    <property type="term" value="F:SH3 domain binding"/>
    <property type="evidence" value="ECO:0007669"/>
    <property type="project" value="TreeGrafter"/>
</dbReference>
<dbReference type="SUPFAM" id="SSF55550">
    <property type="entry name" value="SH2 domain"/>
    <property type="match status" value="1"/>
</dbReference>
<keyword evidence="10" id="KW-1185">Reference proteome</keyword>
<dbReference type="Pfam" id="PF02262">
    <property type="entry name" value="Cbl_N"/>
    <property type="match status" value="1"/>
</dbReference>
<dbReference type="SUPFAM" id="SSF47668">
    <property type="entry name" value="N-terminal domain of cbl (N-cbl)"/>
    <property type="match status" value="1"/>
</dbReference>
<dbReference type="InterPro" id="IPR024159">
    <property type="entry name" value="Cbl_PTB"/>
</dbReference>
<evidence type="ECO:0000256" key="6">
    <source>
        <dbReference type="RuleBase" id="RU367001"/>
    </source>
</evidence>
<keyword evidence="1 6" id="KW-0479">Metal-binding</keyword>
<evidence type="ECO:0000256" key="4">
    <source>
        <dbReference type="ARBA" id="ARBA00022837"/>
    </source>
</evidence>
<comment type="domain">
    <text evidence="6">The N-terminus is composed of the phosphotyrosine binding (PTB) domain, a short linker region and the RING-type zinc finger. The PTB domain, which is also called TKB (tyrosine kinase binding) domain, is composed of three different subdomains: a four-helix bundle (4H), a calcium-binding EF hand and a divergent SH2 domain.</text>
</comment>
<dbReference type="PANTHER" id="PTHR23007">
    <property type="entry name" value="CBL"/>
    <property type="match status" value="1"/>
</dbReference>
<reference evidence="9 10" key="1">
    <citation type="journal article" date="2024" name="BMC Genomics">
        <title>Genome assembly of redclaw crayfish (Cherax quadricarinatus) provides insights into its immune adaptation and hypoxia tolerance.</title>
        <authorList>
            <person name="Liu Z."/>
            <person name="Zheng J."/>
            <person name="Li H."/>
            <person name="Fang K."/>
            <person name="Wang S."/>
            <person name="He J."/>
            <person name="Zhou D."/>
            <person name="Weng S."/>
            <person name="Chi M."/>
            <person name="Gu Z."/>
            <person name="He J."/>
            <person name="Li F."/>
            <person name="Wang M."/>
        </authorList>
    </citation>
    <scope>NUCLEOTIDE SEQUENCE [LARGE SCALE GENOMIC DNA]</scope>
    <source>
        <strain evidence="9">ZL_2023a</strain>
    </source>
</reference>
<dbReference type="SMART" id="SM00184">
    <property type="entry name" value="RING"/>
    <property type="match status" value="1"/>
</dbReference>
<dbReference type="GO" id="GO:0005886">
    <property type="term" value="C:plasma membrane"/>
    <property type="evidence" value="ECO:0007669"/>
    <property type="project" value="TreeGrafter"/>
</dbReference>
<evidence type="ECO:0000256" key="2">
    <source>
        <dbReference type="ARBA" id="ARBA00022771"/>
    </source>
</evidence>
<keyword evidence="3 6" id="KW-0862">Zinc</keyword>
<evidence type="ECO:0000259" key="7">
    <source>
        <dbReference type="PROSITE" id="PS50089"/>
    </source>
</evidence>
<dbReference type="InterPro" id="IPR017907">
    <property type="entry name" value="Znf_RING_CS"/>
</dbReference>
<comment type="caution">
    <text evidence="9">The sequence shown here is derived from an EMBL/GenBank/DDBJ whole genome shotgun (WGS) entry which is preliminary data.</text>
</comment>
<dbReference type="InterPro" id="IPR014741">
    <property type="entry name" value="Adaptor_Cbl_EF_hand-like"/>
</dbReference>
<comment type="pathway">
    <text evidence="6">Protein modification; protein ubiquitination.</text>
</comment>
<evidence type="ECO:0000259" key="8">
    <source>
        <dbReference type="PROSITE" id="PS51506"/>
    </source>
</evidence>
<sequence>FKEGKELMFDESSHYRRNLTKLSLVFSHMLSELKATFPQGSFAGDQFRITKGDAADFWKKCFGERTVVPWRYFRDTLNEVHPIGPGLEAMALKSTIDLTCNDYISSFEFDVFTRLFQPWPTLLRNWQILAVTHPGYVAFLTYDEVKARLQKYINKPGSYVFRLSCTRLGQWAIGYVTSDGSILQTIPQNKSLCQALLDGQREGFYLYPDGRNHNPDLTWVVEATPEDHIKVTQEQYELYCEMGSTFQLCKICAENDKDIRIEPCGHLLCTPCLTLWQDSEGQGCPFCRAEIKGTETIIVDPFDPHKQHRTQSLPSGQLIDMEEEDEVLME</sequence>
<dbReference type="InterPro" id="IPR013083">
    <property type="entry name" value="Znf_RING/FYVE/PHD"/>
</dbReference>
<dbReference type="FunFam" id="1.10.238.10:FF:000022">
    <property type="entry name" value="E3 ubiquitin-protein ligase CBL"/>
    <property type="match status" value="1"/>
</dbReference>
<dbReference type="PANTHER" id="PTHR23007:SF11">
    <property type="entry name" value="E3 UBIQUITIN-PROTEIN LIGASE CBL"/>
    <property type="match status" value="1"/>
</dbReference>
<dbReference type="Gene3D" id="1.10.238.10">
    <property type="entry name" value="EF-hand"/>
    <property type="match status" value="1"/>
</dbReference>
<dbReference type="InterPro" id="IPR024162">
    <property type="entry name" value="Adaptor_Cbl"/>
</dbReference>
<name>A0AAW0XK80_CHEQU</name>
<dbReference type="InterPro" id="IPR003153">
    <property type="entry name" value="Adaptor_Cbl_N_hlx"/>
</dbReference>
<evidence type="ECO:0000313" key="9">
    <source>
        <dbReference type="EMBL" id="KAK8738434.1"/>
    </source>
</evidence>
<dbReference type="PROSITE" id="PS00518">
    <property type="entry name" value="ZF_RING_1"/>
    <property type="match status" value="1"/>
</dbReference>
<feature type="non-terminal residue" evidence="9">
    <location>
        <position position="1"/>
    </location>
</feature>
<dbReference type="Pfam" id="PF02761">
    <property type="entry name" value="Cbl_N2"/>
    <property type="match status" value="1"/>
</dbReference>
<comment type="catalytic activity">
    <reaction evidence="6">
        <text>S-ubiquitinyl-[E2 ubiquitin-conjugating enzyme]-L-cysteine + [acceptor protein]-L-lysine = [E2 ubiquitin-conjugating enzyme]-L-cysteine + N(6)-ubiquitinyl-[acceptor protein]-L-lysine.</text>
        <dbReference type="EC" id="2.3.2.27"/>
    </reaction>
</comment>
<dbReference type="SUPFAM" id="SSF57850">
    <property type="entry name" value="RING/U-box"/>
    <property type="match status" value="1"/>
</dbReference>
<dbReference type="GO" id="GO:0001784">
    <property type="term" value="F:phosphotyrosine residue binding"/>
    <property type="evidence" value="ECO:0007669"/>
    <property type="project" value="UniProtKB-UniRule"/>
</dbReference>
<dbReference type="CDD" id="cd09920">
    <property type="entry name" value="SH2_Cbl-b_TKB"/>
    <property type="match status" value="1"/>
</dbReference>
<dbReference type="EMBL" id="JARKIK010000039">
    <property type="protein sequence ID" value="KAK8738434.1"/>
    <property type="molecule type" value="Genomic_DNA"/>
</dbReference>
<organism evidence="9 10">
    <name type="scientific">Cherax quadricarinatus</name>
    <name type="common">Australian red claw crayfish</name>
    <dbReference type="NCBI Taxonomy" id="27406"/>
    <lineage>
        <taxon>Eukaryota</taxon>
        <taxon>Metazoa</taxon>
        <taxon>Ecdysozoa</taxon>
        <taxon>Arthropoda</taxon>
        <taxon>Crustacea</taxon>
        <taxon>Multicrustacea</taxon>
        <taxon>Malacostraca</taxon>
        <taxon>Eumalacostraca</taxon>
        <taxon>Eucarida</taxon>
        <taxon>Decapoda</taxon>
        <taxon>Pleocyemata</taxon>
        <taxon>Astacidea</taxon>
        <taxon>Parastacoidea</taxon>
        <taxon>Parastacidae</taxon>
        <taxon>Cherax</taxon>
    </lineage>
</organism>
<dbReference type="GO" id="GO:0045121">
    <property type="term" value="C:membrane raft"/>
    <property type="evidence" value="ECO:0007669"/>
    <property type="project" value="TreeGrafter"/>
</dbReference>
<evidence type="ECO:0000256" key="3">
    <source>
        <dbReference type="ARBA" id="ARBA00022833"/>
    </source>
</evidence>
<keyword evidence="2 5" id="KW-0863">Zinc-finger</keyword>
<keyword evidence="6" id="KW-0808">Transferase</keyword>
<dbReference type="InterPro" id="IPR011992">
    <property type="entry name" value="EF-hand-dom_pair"/>
</dbReference>
<dbReference type="Proteomes" id="UP001445076">
    <property type="component" value="Unassembled WGS sequence"/>
</dbReference>
<dbReference type="InterPro" id="IPR001841">
    <property type="entry name" value="Znf_RING"/>
</dbReference>
<dbReference type="GO" id="GO:0008270">
    <property type="term" value="F:zinc ion binding"/>
    <property type="evidence" value="ECO:0007669"/>
    <property type="project" value="UniProtKB-KW"/>
</dbReference>
<dbReference type="Gene3D" id="3.30.40.10">
    <property type="entry name" value="Zinc/RING finger domain, C3HC4 (zinc finger)"/>
    <property type="match status" value="1"/>
</dbReference>
<dbReference type="EC" id="2.3.2.27" evidence="6"/>
<feature type="domain" description="Cbl-PTB" evidence="8">
    <location>
        <begin position="1"/>
        <end position="219"/>
    </location>
</feature>
<feature type="domain" description="RING-type" evidence="7">
    <location>
        <begin position="249"/>
        <end position="288"/>
    </location>
</feature>
<dbReference type="PROSITE" id="PS50089">
    <property type="entry name" value="ZF_RING_2"/>
    <property type="match status" value="1"/>
</dbReference>
<accession>A0AAW0XK80</accession>
<protein>
    <recommendedName>
        <fullName evidence="6">E3 ubiquitin-protein ligase CBL</fullName>
        <ecNumber evidence="6">2.3.2.27</ecNumber>
    </recommendedName>
</protein>
<dbReference type="Gene3D" id="1.20.930.20">
    <property type="entry name" value="Adaptor protein Cbl, N-terminal domain"/>
    <property type="match status" value="1"/>
</dbReference>
<dbReference type="GO" id="GO:0030971">
    <property type="term" value="F:receptor tyrosine kinase binding"/>
    <property type="evidence" value="ECO:0007669"/>
    <property type="project" value="TreeGrafter"/>
</dbReference>
<gene>
    <name evidence="9" type="ORF">OTU49_003877</name>
</gene>
<dbReference type="GO" id="GO:0061630">
    <property type="term" value="F:ubiquitin protein ligase activity"/>
    <property type="evidence" value="ECO:0007669"/>
    <property type="project" value="UniProtKB-EC"/>
</dbReference>
<dbReference type="FunFam" id="3.30.40.10:FF:000015">
    <property type="entry name" value="E3 ubiquitin-protein ligase CBL"/>
    <property type="match status" value="1"/>
</dbReference>
<dbReference type="SUPFAM" id="SSF47473">
    <property type="entry name" value="EF-hand"/>
    <property type="match status" value="1"/>
</dbReference>
<dbReference type="InterPro" id="IPR014742">
    <property type="entry name" value="Adaptor_Cbl_SH2-like"/>
</dbReference>
<evidence type="ECO:0000256" key="5">
    <source>
        <dbReference type="PROSITE-ProRule" id="PRU00175"/>
    </source>
</evidence>
<comment type="function">
    <text evidence="6">E3 ubiquitin-protein ligase which accepts ubiquitin from specific E2 ubiquitin-conjugating enzymes, and transfers it to substrates, generally promoting their degradation by the proteasome.</text>
</comment>
<dbReference type="PROSITE" id="PS51506">
    <property type="entry name" value="CBL_PTB"/>
    <property type="match status" value="1"/>
</dbReference>
<evidence type="ECO:0000256" key="1">
    <source>
        <dbReference type="ARBA" id="ARBA00022723"/>
    </source>
</evidence>
<dbReference type="InterPro" id="IPR036537">
    <property type="entry name" value="Adaptor_Cbl_N_dom_sf"/>
</dbReference>
<dbReference type="CDD" id="cd16708">
    <property type="entry name" value="RING-HC_Cbl"/>
    <property type="match status" value="1"/>
</dbReference>
<dbReference type="GO" id="GO:0023051">
    <property type="term" value="P:regulation of signaling"/>
    <property type="evidence" value="ECO:0007669"/>
    <property type="project" value="InterPro"/>
</dbReference>
<keyword evidence="4 6" id="KW-0106">Calcium</keyword>
<dbReference type="Pfam" id="PF02762">
    <property type="entry name" value="Cbl_N3"/>
    <property type="match status" value="1"/>
</dbReference>
<dbReference type="AlphaFoldDB" id="A0AAW0XK80"/>
<dbReference type="GO" id="GO:0007166">
    <property type="term" value="P:cell surface receptor signaling pathway"/>
    <property type="evidence" value="ECO:0007669"/>
    <property type="project" value="InterPro"/>
</dbReference>
<dbReference type="GO" id="GO:0005509">
    <property type="term" value="F:calcium ion binding"/>
    <property type="evidence" value="ECO:0007669"/>
    <property type="project" value="UniProtKB-UniRule"/>
</dbReference>